<dbReference type="EMBL" id="CAJPEV010000655">
    <property type="protein sequence ID" value="CAG0887304.1"/>
    <property type="molecule type" value="Genomic_DNA"/>
</dbReference>
<evidence type="ECO:0000313" key="2">
    <source>
        <dbReference type="Proteomes" id="UP000677054"/>
    </source>
</evidence>
<accession>A0A7R9A1A3</accession>
<evidence type="ECO:0008006" key="3">
    <source>
        <dbReference type="Google" id="ProtNLM"/>
    </source>
</evidence>
<dbReference type="EMBL" id="LR900172">
    <property type="protein sequence ID" value="CAD7244534.1"/>
    <property type="molecule type" value="Genomic_DNA"/>
</dbReference>
<dbReference type="AlphaFoldDB" id="A0A7R9A1A3"/>
<sequence>MLATGKSKGIYMNTIVTYIGKDHPIPIEDETYDLEVTSGSFAPGHMYPDSIPELVRVIKRGGHGVWARRLGYEKKSPQFGKFDEEMQGLVSQGVIKVLKEVHLTNYLLGQPGVVHVFQKL</sequence>
<reference evidence="1" key="1">
    <citation type="submission" date="2020-11" db="EMBL/GenBank/DDBJ databases">
        <authorList>
            <person name="Tran Van P."/>
        </authorList>
    </citation>
    <scope>NUCLEOTIDE SEQUENCE</scope>
</reference>
<dbReference type="Proteomes" id="UP000677054">
    <property type="component" value="Unassembled WGS sequence"/>
</dbReference>
<proteinExistence type="predicted"/>
<gene>
    <name evidence="1" type="ORF">DSTB1V02_LOCUS4428</name>
</gene>
<organism evidence="1">
    <name type="scientific">Darwinula stevensoni</name>
    <dbReference type="NCBI Taxonomy" id="69355"/>
    <lineage>
        <taxon>Eukaryota</taxon>
        <taxon>Metazoa</taxon>
        <taxon>Ecdysozoa</taxon>
        <taxon>Arthropoda</taxon>
        <taxon>Crustacea</taxon>
        <taxon>Oligostraca</taxon>
        <taxon>Ostracoda</taxon>
        <taxon>Podocopa</taxon>
        <taxon>Podocopida</taxon>
        <taxon>Darwinulocopina</taxon>
        <taxon>Darwinuloidea</taxon>
        <taxon>Darwinulidae</taxon>
        <taxon>Darwinula</taxon>
    </lineage>
</organism>
<keyword evidence="2" id="KW-1185">Reference proteome</keyword>
<dbReference type="OrthoDB" id="6330736at2759"/>
<evidence type="ECO:0000313" key="1">
    <source>
        <dbReference type="EMBL" id="CAD7244534.1"/>
    </source>
</evidence>
<protein>
    <recommendedName>
        <fullName evidence="3">Methyltransferase type 11 domain-containing protein</fullName>
    </recommendedName>
</protein>
<name>A0A7R9A1A3_9CRUS</name>